<dbReference type="Gene3D" id="3.40.50.300">
    <property type="entry name" value="P-loop containing nucleotide triphosphate hydrolases"/>
    <property type="match status" value="1"/>
</dbReference>
<dbReference type="SMART" id="SM00382">
    <property type="entry name" value="AAA"/>
    <property type="match status" value="1"/>
</dbReference>
<dbReference type="SUPFAM" id="SSF48019">
    <property type="entry name" value="post-AAA+ oligomerization domain-like"/>
    <property type="match status" value="1"/>
</dbReference>
<dbReference type="AlphaFoldDB" id="A0A443ST44"/>
<accession>A0A443ST44</accession>
<dbReference type="GO" id="GO:0006281">
    <property type="term" value="P:DNA repair"/>
    <property type="evidence" value="ECO:0007669"/>
    <property type="project" value="TreeGrafter"/>
</dbReference>
<comment type="caution">
    <text evidence="3">The sequence shown here is derived from an EMBL/GenBank/DDBJ whole genome shotgun (WGS) entry which is preliminary data.</text>
</comment>
<dbReference type="PANTHER" id="PTHR11669">
    <property type="entry name" value="REPLICATION FACTOR C / DNA POLYMERASE III GAMMA-TAU SUBUNIT"/>
    <property type="match status" value="1"/>
</dbReference>
<dbReference type="InterPro" id="IPR008921">
    <property type="entry name" value="DNA_pol3_clamp-load_cplx_C"/>
</dbReference>
<dbReference type="VEuPathDB" id="VectorBase:LDEU001332"/>
<dbReference type="GO" id="GO:0003677">
    <property type="term" value="F:DNA binding"/>
    <property type="evidence" value="ECO:0007669"/>
    <property type="project" value="InterPro"/>
</dbReference>
<dbReference type="Pfam" id="PF21960">
    <property type="entry name" value="RCF1-5-like_lid"/>
    <property type="match status" value="1"/>
</dbReference>
<dbReference type="Gene3D" id="1.20.272.10">
    <property type="match status" value="1"/>
</dbReference>
<dbReference type="Pfam" id="PF13177">
    <property type="entry name" value="DNA_pol3_delta2"/>
    <property type="match status" value="1"/>
</dbReference>
<protein>
    <submittedName>
        <fullName evidence="3">Replication factor C subunit 3-like protein</fullName>
    </submittedName>
</protein>
<dbReference type="EMBL" id="NCKV01000405">
    <property type="protein sequence ID" value="RWS30708.1"/>
    <property type="molecule type" value="Genomic_DNA"/>
</dbReference>
<evidence type="ECO:0000313" key="4">
    <source>
        <dbReference type="Proteomes" id="UP000288716"/>
    </source>
</evidence>
<dbReference type="InterPro" id="IPR050238">
    <property type="entry name" value="DNA_Rep/Repair_Clamp_Loader"/>
</dbReference>
<name>A0A443ST44_9ACAR</name>
<dbReference type="Proteomes" id="UP000288716">
    <property type="component" value="Unassembled WGS sequence"/>
</dbReference>
<evidence type="ECO:0000259" key="2">
    <source>
        <dbReference type="SMART" id="SM00382"/>
    </source>
</evidence>
<dbReference type="FunFam" id="1.10.8.60:FF:000030">
    <property type="entry name" value="replication factor C subunit 3"/>
    <property type="match status" value="1"/>
</dbReference>
<dbReference type="CDD" id="cd00009">
    <property type="entry name" value="AAA"/>
    <property type="match status" value="1"/>
</dbReference>
<dbReference type="InterPro" id="IPR003593">
    <property type="entry name" value="AAA+_ATPase"/>
</dbReference>
<dbReference type="SUPFAM" id="SSF52540">
    <property type="entry name" value="P-loop containing nucleoside triphosphate hydrolases"/>
    <property type="match status" value="1"/>
</dbReference>
<dbReference type="GO" id="GO:0006261">
    <property type="term" value="P:DNA-templated DNA replication"/>
    <property type="evidence" value="ECO:0007669"/>
    <property type="project" value="TreeGrafter"/>
</dbReference>
<dbReference type="Gene3D" id="1.10.8.60">
    <property type="match status" value="1"/>
</dbReference>
<evidence type="ECO:0000313" key="3">
    <source>
        <dbReference type="EMBL" id="RWS30708.1"/>
    </source>
</evidence>
<feature type="domain" description="AAA+ ATPase" evidence="2">
    <location>
        <begin position="34"/>
        <end position="188"/>
    </location>
</feature>
<dbReference type="FunFam" id="3.40.50.300:FF:000136">
    <property type="entry name" value="Replication factor C subunit 5"/>
    <property type="match status" value="1"/>
</dbReference>
<reference evidence="3 4" key="1">
    <citation type="journal article" date="2018" name="Gigascience">
        <title>Genomes of trombidid mites reveal novel predicted allergens and laterally-transferred genes associated with secondary metabolism.</title>
        <authorList>
            <person name="Dong X."/>
            <person name="Chaisiri K."/>
            <person name="Xia D."/>
            <person name="Armstrong S.D."/>
            <person name="Fang Y."/>
            <person name="Donnelly M.J."/>
            <person name="Kadowaki T."/>
            <person name="McGarry J.W."/>
            <person name="Darby A.C."/>
            <person name="Makepeace B.L."/>
        </authorList>
    </citation>
    <scope>NUCLEOTIDE SEQUENCE [LARGE SCALE GENOMIC DNA]</scope>
    <source>
        <strain evidence="3">UoL-UT</strain>
    </source>
</reference>
<keyword evidence="4" id="KW-1185">Reference proteome</keyword>
<gene>
    <name evidence="3" type="ORF">B4U80_00040</name>
</gene>
<sequence length="341" mass="39505">MALMCDRYRPTSLSKLYFNEEQATHLKRMIESVDFPNLLIYGESGSGKKTRIQCILKEIFGNGVTKTKIEMKTIEIRSGKSVEIKVISSNYHLEVNPSDVNIYDRYVVQNLIKTTAQTKSLFEKLKFKIIVIHEAHKLTKEAQHSLRRTIEKYLSTTRIILNANTISTIIPPIQSRTLCIRVPRPSVLKLTQYIQEVAKKENISITKEVAQKIVLKSERNIRKALLMLETMKVKGSTDSIPLTIYEQKLDAIADKIVHNQTVKMIEEIRNDFYELQLHLIPIDFIYISITRGLLKRIQSEQLKEKIISSAAYYQHNSTQGNKHIYHFEAFIAQIMTFFKEV</sequence>
<dbReference type="Pfam" id="PF22534">
    <property type="entry name" value="RFC_C"/>
    <property type="match status" value="1"/>
</dbReference>
<dbReference type="GO" id="GO:0005663">
    <property type="term" value="C:DNA replication factor C complex"/>
    <property type="evidence" value="ECO:0007669"/>
    <property type="project" value="TreeGrafter"/>
</dbReference>
<dbReference type="OrthoDB" id="761538at2759"/>
<organism evidence="3 4">
    <name type="scientific">Leptotrombidium deliense</name>
    <dbReference type="NCBI Taxonomy" id="299467"/>
    <lineage>
        <taxon>Eukaryota</taxon>
        <taxon>Metazoa</taxon>
        <taxon>Ecdysozoa</taxon>
        <taxon>Arthropoda</taxon>
        <taxon>Chelicerata</taxon>
        <taxon>Arachnida</taxon>
        <taxon>Acari</taxon>
        <taxon>Acariformes</taxon>
        <taxon>Trombidiformes</taxon>
        <taxon>Prostigmata</taxon>
        <taxon>Anystina</taxon>
        <taxon>Parasitengona</taxon>
        <taxon>Trombiculoidea</taxon>
        <taxon>Trombiculidae</taxon>
        <taxon>Leptotrombidium</taxon>
    </lineage>
</organism>
<dbReference type="GO" id="GO:0003689">
    <property type="term" value="F:DNA clamp loader activity"/>
    <property type="evidence" value="ECO:0007669"/>
    <property type="project" value="TreeGrafter"/>
</dbReference>
<dbReference type="InterPro" id="IPR027417">
    <property type="entry name" value="P-loop_NTPase"/>
</dbReference>
<evidence type="ECO:0000256" key="1">
    <source>
        <dbReference type="ARBA" id="ARBA00022705"/>
    </source>
</evidence>
<dbReference type="PANTHER" id="PTHR11669:SF1">
    <property type="entry name" value="REPLICATION FACTOR C SUBUNIT 3"/>
    <property type="match status" value="1"/>
</dbReference>
<keyword evidence="1" id="KW-0235">DNA replication</keyword>
<proteinExistence type="predicted"/>
<dbReference type="GO" id="GO:0005634">
    <property type="term" value="C:nucleus"/>
    <property type="evidence" value="ECO:0007669"/>
    <property type="project" value="TreeGrafter"/>
</dbReference>
<dbReference type="STRING" id="299467.A0A443ST44"/>